<evidence type="ECO:0000313" key="17">
    <source>
        <dbReference type="EMBL" id="HBU49971.1"/>
    </source>
</evidence>
<evidence type="ECO:0000256" key="3">
    <source>
        <dbReference type="ARBA" id="ARBA00022452"/>
    </source>
</evidence>
<keyword evidence="3 11" id="KW-1134">Transmembrane beta strand</keyword>
<evidence type="ECO:0000256" key="13">
    <source>
        <dbReference type="SAM" id="SignalP"/>
    </source>
</evidence>
<comment type="subcellular location">
    <subcellularLocation>
        <location evidence="1 11">Cell outer membrane</location>
        <topology evidence="1 11">Multi-pass membrane protein</topology>
    </subcellularLocation>
</comment>
<evidence type="ECO:0000256" key="8">
    <source>
        <dbReference type="ARBA" id="ARBA00023077"/>
    </source>
</evidence>
<evidence type="ECO:0000256" key="1">
    <source>
        <dbReference type="ARBA" id="ARBA00004571"/>
    </source>
</evidence>
<dbReference type="InterPro" id="IPR039426">
    <property type="entry name" value="TonB-dep_rcpt-like"/>
</dbReference>
<evidence type="ECO:0000256" key="5">
    <source>
        <dbReference type="ARBA" id="ARBA00022692"/>
    </source>
</evidence>
<keyword evidence="9 11" id="KW-0472">Membrane</keyword>
<evidence type="ECO:0000313" key="16">
    <source>
        <dbReference type="EMBL" id="HAW75606.1"/>
    </source>
</evidence>
<dbReference type="SUPFAM" id="SSF56935">
    <property type="entry name" value="Porins"/>
    <property type="match status" value="1"/>
</dbReference>
<evidence type="ECO:0000256" key="6">
    <source>
        <dbReference type="ARBA" id="ARBA00023004"/>
    </source>
</evidence>
<dbReference type="Proteomes" id="UP000263517">
    <property type="component" value="Unassembled WGS sequence"/>
</dbReference>
<keyword evidence="5 11" id="KW-0812">Transmembrane</keyword>
<dbReference type="AlphaFoldDB" id="A0A358DUL2"/>
<evidence type="ECO:0000256" key="10">
    <source>
        <dbReference type="ARBA" id="ARBA00023237"/>
    </source>
</evidence>
<feature type="domain" description="TonB-dependent receptor-like beta-barrel" evidence="14">
    <location>
        <begin position="292"/>
        <end position="816"/>
    </location>
</feature>
<dbReference type="PROSITE" id="PS52016">
    <property type="entry name" value="TONB_DEPENDENT_REC_3"/>
    <property type="match status" value="1"/>
</dbReference>
<keyword evidence="2 11" id="KW-0813">Transport</keyword>
<keyword evidence="17" id="KW-0675">Receptor</keyword>
<dbReference type="EMBL" id="DONK01000028">
    <property type="protein sequence ID" value="HBU49971.1"/>
    <property type="molecule type" value="Genomic_DNA"/>
</dbReference>
<dbReference type="EMBL" id="DNAN01000266">
    <property type="protein sequence ID" value="HAW75606.1"/>
    <property type="molecule type" value="Genomic_DNA"/>
</dbReference>
<dbReference type="GO" id="GO:0009279">
    <property type="term" value="C:cell outer membrane"/>
    <property type="evidence" value="ECO:0007669"/>
    <property type="project" value="UniProtKB-SubCell"/>
</dbReference>
<dbReference type="GO" id="GO:0006826">
    <property type="term" value="P:iron ion transport"/>
    <property type="evidence" value="ECO:0007669"/>
    <property type="project" value="UniProtKB-KW"/>
</dbReference>
<evidence type="ECO:0000256" key="9">
    <source>
        <dbReference type="ARBA" id="ARBA00023136"/>
    </source>
</evidence>
<sequence length="854" mass="93140">MITLNLNSDAPLLPRALAVLCAFATLSPSVHATQGDKNQLEHIVVNAQKSPQNLQEVPVAVTAMSGDSLVEAVIKDVFDLQNYVPSFAAFQNQSVTNSGFSIRGIGTSSQNFGFESSVGLYVDGVYRSRQNALINDLVDIASVEILRGPQGTLFGKNTAAGAMTVSSVAPSFEETDGFVEVLAGNDELLRLSGAASFVVLDDILAMRISGFSSRAEGFIEDTHSGKTLNNKNRSAVKVQWLYTPSDTLSLRVVADYGELDERCCGALTWQSNLQANGVPGKFGTDALLQAPPFNATLYSRDNFFQYTTSLSQVPTSKMTDKGISAQLDIKFNDVWSLVSISAFRAFDSFDIIDSDFSDANLLTAENDARQQSFSQEIRAHYKSKSMRAIFGAYYFTQNLDVDFNTTTQEDFSSFFTIAAADLLPLADAIDGLSQATAGAIAPAGVLAPSNTVFYHSAYQEQDSIALFTQADWRLNGKTTLTTGLRYTIEDKDILGQYGEQGPGIDGLAKNPQEWPNVSKALAGLQQIGTALAAGDAPSDSALAAISPFQSDGWGYYFLGAATVLPRDDLMATFSDNQLTGTVKLAYRPSETTMLYSSLATGYKAGGTNTDRISPQFDAVFDAEKARSAEIGVKQEWRELGLRMNLAAHYTQISDFQATTFDGTGFNLQNAGDIDVKGIELDANWYMTDTTELAFSAARTLANFKTFKKGTCWVAYTWHTGDDDPGRATPEDPFCARDGDRVGFEPQNSAALTVTQYFTLSDIDGWVSVDYQYTGNVYLDDTNDPYKRSPAYQIVNARLNLYFADLDSHLTFWARNLFDEEYVARSGFDVPVQQGKIMAYPGAPRSYGVTVRKRF</sequence>
<evidence type="ECO:0000256" key="7">
    <source>
        <dbReference type="ARBA" id="ARBA00023065"/>
    </source>
</evidence>
<keyword evidence="10 11" id="KW-0998">Cell outer membrane</keyword>
<feature type="domain" description="TonB-dependent receptor plug" evidence="15">
    <location>
        <begin position="54"/>
        <end position="162"/>
    </location>
</feature>
<comment type="similarity">
    <text evidence="11 12">Belongs to the TonB-dependent receptor family.</text>
</comment>
<feature type="signal peptide" evidence="13">
    <location>
        <begin position="1"/>
        <end position="32"/>
    </location>
</feature>
<organism evidence="17 19">
    <name type="scientific">Alteromonas australica</name>
    <dbReference type="NCBI Taxonomy" id="589873"/>
    <lineage>
        <taxon>Bacteria</taxon>
        <taxon>Pseudomonadati</taxon>
        <taxon>Pseudomonadota</taxon>
        <taxon>Gammaproteobacteria</taxon>
        <taxon>Alteromonadales</taxon>
        <taxon>Alteromonadaceae</taxon>
        <taxon>Alteromonas/Salinimonas group</taxon>
        <taxon>Alteromonas</taxon>
    </lineage>
</organism>
<evidence type="ECO:0000313" key="19">
    <source>
        <dbReference type="Proteomes" id="UP000264779"/>
    </source>
</evidence>
<gene>
    <name evidence="16" type="ORF">DCW74_07720</name>
    <name evidence="17" type="ORF">DEB45_01820</name>
</gene>
<keyword evidence="6" id="KW-0408">Iron</keyword>
<evidence type="ECO:0000259" key="14">
    <source>
        <dbReference type="Pfam" id="PF00593"/>
    </source>
</evidence>
<evidence type="ECO:0000256" key="2">
    <source>
        <dbReference type="ARBA" id="ARBA00022448"/>
    </source>
</evidence>
<keyword evidence="8 12" id="KW-0798">TonB box</keyword>
<dbReference type="Pfam" id="PF07715">
    <property type="entry name" value="Plug"/>
    <property type="match status" value="1"/>
</dbReference>
<dbReference type="PANTHER" id="PTHR32552:SF81">
    <property type="entry name" value="TONB-DEPENDENT OUTER MEMBRANE RECEPTOR"/>
    <property type="match status" value="1"/>
</dbReference>
<dbReference type="Pfam" id="PF00593">
    <property type="entry name" value="TonB_dep_Rec_b-barrel"/>
    <property type="match status" value="1"/>
</dbReference>
<feature type="chain" id="PRO_5036067664" evidence="13">
    <location>
        <begin position="33"/>
        <end position="854"/>
    </location>
</feature>
<evidence type="ECO:0000256" key="11">
    <source>
        <dbReference type="PROSITE-ProRule" id="PRU01360"/>
    </source>
</evidence>
<dbReference type="InterPro" id="IPR036942">
    <property type="entry name" value="Beta-barrel_TonB_sf"/>
</dbReference>
<dbReference type="PANTHER" id="PTHR32552">
    <property type="entry name" value="FERRICHROME IRON RECEPTOR-RELATED"/>
    <property type="match status" value="1"/>
</dbReference>
<protein>
    <submittedName>
        <fullName evidence="17">TonB-dependent receptor</fullName>
    </submittedName>
</protein>
<evidence type="ECO:0000259" key="15">
    <source>
        <dbReference type="Pfam" id="PF07715"/>
    </source>
</evidence>
<dbReference type="Proteomes" id="UP000264779">
    <property type="component" value="Unassembled WGS sequence"/>
</dbReference>
<keyword evidence="13" id="KW-0732">Signal</keyword>
<comment type="caution">
    <text evidence="17">The sequence shown here is derived from an EMBL/GenBank/DDBJ whole genome shotgun (WGS) entry which is preliminary data.</text>
</comment>
<keyword evidence="4" id="KW-0410">Iron transport</keyword>
<keyword evidence="7" id="KW-0406">Ion transport</keyword>
<reference evidence="18 19" key="1">
    <citation type="journal article" date="2018" name="Nat. Biotechnol.">
        <title>A standardized bacterial taxonomy based on genome phylogeny substantially revises the tree of life.</title>
        <authorList>
            <person name="Parks D.H."/>
            <person name="Chuvochina M."/>
            <person name="Waite D.W."/>
            <person name="Rinke C."/>
            <person name="Skarshewski A."/>
            <person name="Chaumeil P.A."/>
            <person name="Hugenholtz P."/>
        </authorList>
    </citation>
    <scope>NUCLEOTIDE SEQUENCE [LARGE SCALE GENOMIC DNA]</scope>
    <source>
        <strain evidence="17">UBA11621</strain>
        <strain evidence="16">UBA11978</strain>
    </source>
</reference>
<proteinExistence type="inferred from homology"/>
<dbReference type="Gene3D" id="2.40.170.20">
    <property type="entry name" value="TonB-dependent receptor, beta-barrel domain"/>
    <property type="match status" value="2"/>
</dbReference>
<evidence type="ECO:0000256" key="12">
    <source>
        <dbReference type="RuleBase" id="RU003357"/>
    </source>
</evidence>
<dbReference type="InterPro" id="IPR000531">
    <property type="entry name" value="Beta-barrel_TonB"/>
</dbReference>
<name>A0A358DUL2_9ALTE</name>
<accession>A0A358DUL2</accession>
<dbReference type="InterPro" id="IPR012910">
    <property type="entry name" value="Plug_dom"/>
</dbReference>
<evidence type="ECO:0000256" key="4">
    <source>
        <dbReference type="ARBA" id="ARBA00022496"/>
    </source>
</evidence>
<dbReference type="RefSeq" id="WP_272965356.1">
    <property type="nucleotide sequence ID" value="NZ_CALBIY010000089.1"/>
</dbReference>
<evidence type="ECO:0000313" key="18">
    <source>
        <dbReference type="Proteomes" id="UP000263517"/>
    </source>
</evidence>